<dbReference type="Proteomes" id="UP000228934">
    <property type="component" value="Unassembled WGS sequence"/>
</dbReference>
<evidence type="ECO:0000313" key="2">
    <source>
        <dbReference type="Proteomes" id="UP000228934"/>
    </source>
</evidence>
<sequence length="47" mass="5641">MMELVTLFYMALQSRETIEGFIQQVQYQILPISNTQAKRRQSFMQNQ</sequence>
<reference evidence="2" key="1">
    <citation type="journal article" date="2017" name="Nat. Commun.">
        <title>The North American bullfrog draft genome provides insight into hormonal regulation of long noncoding RNA.</title>
        <authorList>
            <person name="Hammond S.A."/>
            <person name="Warren R.L."/>
            <person name="Vandervalk B.P."/>
            <person name="Kucuk E."/>
            <person name="Khan H."/>
            <person name="Gibb E.A."/>
            <person name="Pandoh P."/>
            <person name="Kirk H."/>
            <person name="Zhao Y."/>
            <person name="Jones M."/>
            <person name="Mungall A.J."/>
            <person name="Coope R."/>
            <person name="Pleasance S."/>
            <person name="Moore R.A."/>
            <person name="Holt R.A."/>
            <person name="Round J.M."/>
            <person name="Ohora S."/>
            <person name="Walle B.V."/>
            <person name="Veldhoen N."/>
            <person name="Helbing C.C."/>
            <person name="Birol I."/>
        </authorList>
    </citation>
    <scope>NUCLEOTIDE SEQUENCE [LARGE SCALE GENOMIC DNA]</scope>
</reference>
<gene>
    <name evidence="1" type="ORF">AB205_0028390</name>
</gene>
<dbReference type="EMBL" id="KV944299">
    <property type="protein sequence ID" value="PIO22479.1"/>
    <property type="molecule type" value="Genomic_DNA"/>
</dbReference>
<evidence type="ECO:0000313" key="1">
    <source>
        <dbReference type="EMBL" id="PIO22479.1"/>
    </source>
</evidence>
<keyword evidence="2" id="KW-1185">Reference proteome</keyword>
<dbReference type="AlphaFoldDB" id="A0A2G9R3P1"/>
<accession>A0A2G9R3P1</accession>
<organism evidence="1 2">
    <name type="scientific">Aquarana catesbeiana</name>
    <name type="common">American bullfrog</name>
    <name type="synonym">Rana catesbeiana</name>
    <dbReference type="NCBI Taxonomy" id="8400"/>
    <lineage>
        <taxon>Eukaryota</taxon>
        <taxon>Metazoa</taxon>
        <taxon>Chordata</taxon>
        <taxon>Craniata</taxon>
        <taxon>Vertebrata</taxon>
        <taxon>Euteleostomi</taxon>
        <taxon>Amphibia</taxon>
        <taxon>Batrachia</taxon>
        <taxon>Anura</taxon>
        <taxon>Neobatrachia</taxon>
        <taxon>Ranoidea</taxon>
        <taxon>Ranidae</taxon>
        <taxon>Aquarana</taxon>
    </lineage>
</organism>
<protein>
    <submittedName>
        <fullName evidence="1">Uncharacterized protein</fullName>
    </submittedName>
</protein>
<proteinExistence type="predicted"/>
<name>A0A2G9R3P1_AQUCT</name>